<evidence type="ECO:0000313" key="3">
    <source>
        <dbReference type="Proteomes" id="UP000184241"/>
    </source>
</evidence>
<dbReference type="Proteomes" id="UP000184241">
    <property type="component" value="Unassembled WGS sequence"/>
</dbReference>
<dbReference type="Pfam" id="PF02557">
    <property type="entry name" value="VanY"/>
    <property type="match status" value="1"/>
</dbReference>
<dbReference type="RefSeq" id="WP_073021629.1">
    <property type="nucleotide sequence ID" value="NZ_FQXU01000012.1"/>
</dbReference>
<dbReference type="EMBL" id="FQXU01000012">
    <property type="protein sequence ID" value="SHI29211.1"/>
    <property type="molecule type" value="Genomic_DNA"/>
</dbReference>
<dbReference type="Gene3D" id="3.30.1380.10">
    <property type="match status" value="1"/>
</dbReference>
<dbReference type="GO" id="GO:0006508">
    <property type="term" value="P:proteolysis"/>
    <property type="evidence" value="ECO:0007669"/>
    <property type="project" value="InterPro"/>
</dbReference>
<gene>
    <name evidence="2" type="ORF">SAMN02745941_03530</name>
</gene>
<keyword evidence="2" id="KW-0378">Hydrolase</keyword>
<dbReference type="InterPro" id="IPR009045">
    <property type="entry name" value="Zn_M74/Hedgehog-like"/>
</dbReference>
<feature type="domain" description="D-alanyl-D-alanine carboxypeptidase-like core" evidence="1">
    <location>
        <begin position="81"/>
        <end position="206"/>
    </location>
</feature>
<dbReference type="GO" id="GO:0004180">
    <property type="term" value="F:carboxypeptidase activity"/>
    <property type="evidence" value="ECO:0007669"/>
    <property type="project" value="UniProtKB-KW"/>
</dbReference>
<proteinExistence type="predicted"/>
<accession>A0A1M5ZY84</accession>
<dbReference type="InterPro" id="IPR003709">
    <property type="entry name" value="VanY-like_core_dom"/>
</dbReference>
<dbReference type="PANTHER" id="PTHR34385">
    <property type="entry name" value="D-ALANYL-D-ALANINE CARBOXYPEPTIDASE"/>
    <property type="match status" value="1"/>
</dbReference>
<keyword evidence="2" id="KW-0645">Protease</keyword>
<dbReference type="CDD" id="cd14852">
    <property type="entry name" value="LD-carboxypeptidase"/>
    <property type="match status" value="1"/>
</dbReference>
<keyword evidence="2" id="KW-0121">Carboxypeptidase</keyword>
<protein>
    <submittedName>
        <fullName evidence="2">D-alanyl-D-alanine carboxypeptidase</fullName>
    </submittedName>
</protein>
<organism evidence="2 3">
    <name type="scientific">Clostridium intestinale DSM 6191</name>
    <dbReference type="NCBI Taxonomy" id="1121320"/>
    <lineage>
        <taxon>Bacteria</taxon>
        <taxon>Bacillati</taxon>
        <taxon>Bacillota</taxon>
        <taxon>Clostridia</taxon>
        <taxon>Eubacteriales</taxon>
        <taxon>Clostridiaceae</taxon>
        <taxon>Clostridium</taxon>
    </lineage>
</organism>
<evidence type="ECO:0000259" key="1">
    <source>
        <dbReference type="Pfam" id="PF02557"/>
    </source>
</evidence>
<name>A0A1M5ZY84_9CLOT</name>
<sequence length="225" mass="26351">MKRYNKKRRGNKKVFLLILLLILILINFPKHLIKSSMDNSKDYSSILLLVNKDNKLDKDYKPDDLTVPNVNFSPNSIEEEHFLRKEASTALEELFNAAKKENIYLYSLSGYRSYSTQKAIYERTIKQQGRKHADEYVAKPGYSEHQTGLAMDVTTKDSYVIFENTPEAKWLSKNAYKYGFIIRYPLGKESITGYSYESWHIRYVGKKASKEIFTKDLVLEQYLEK</sequence>
<dbReference type="PANTHER" id="PTHR34385:SF1">
    <property type="entry name" value="PEPTIDOGLYCAN L-ALANYL-D-GLUTAMATE ENDOPEPTIDASE CWLK"/>
    <property type="match status" value="1"/>
</dbReference>
<dbReference type="SUPFAM" id="SSF55166">
    <property type="entry name" value="Hedgehog/DD-peptidase"/>
    <property type="match status" value="1"/>
</dbReference>
<evidence type="ECO:0000313" key="2">
    <source>
        <dbReference type="EMBL" id="SHI29211.1"/>
    </source>
</evidence>
<dbReference type="AlphaFoldDB" id="A0A1M5ZY84"/>
<reference evidence="2 3" key="1">
    <citation type="submission" date="2016-11" db="EMBL/GenBank/DDBJ databases">
        <authorList>
            <person name="Jaros S."/>
            <person name="Januszkiewicz K."/>
            <person name="Wedrychowicz H."/>
        </authorList>
    </citation>
    <scope>NUCLEOTIDE SEQUENCE [LARGE SCALE GENOMIC DNA]</scope>
    <source>
        <strain evidence="2 3">DSM 6191</strain>
    </source>
</reference>
<dbReference type="InterPro" id="IPR052179">
    <property type="entry name" value="DD-CPase-like"/>
</dbReference>
<dbReference type="InterPro" id="IPR058193">
    <property type="entry name" value="VanY/YodJ_core_dom"/>
</dbReference>